<proteinExistence type="predicted"/>
<dbReference type="SUPFAM" id="SSF109854">
    <property type="entry name" value="DinB/YfiT-like putative metalloenzymes"/>
    <property type="match status" value="1"/>
</dbReference>
<accession>A0A0S4QWT6</accession>
<feature type="domain" description="DinB-like" evidence="1">
    <location>
        <begin position="20"/>
        <end position="161"/>
    </location>
</feature>
<evidence type="ECO:0000313" key="3">
    <source>
        <dbReference type="Proteomes" id="UP000198802"/>
    </source>
</evidence>
<dbReference type="Pfam" id="PF12867">
    <property type="entry name" value="DinB_2"/>
    <property type="match status" value="1"/>
</dbReference>
<evidence type="ECO:0000313" key="2">
    <source>
        <dbReference type="EMBL" id="CUU59550.1"/>
    </source>
</evidence>
<organism evidence="2 3">
    <name type="scientific">Parafrankia irregularis</name>
    <dbReference type="NCBI Taxonomy" id="795642"/>
    <lineage>
        <taxon>Bacteria</taxon>
        <taxon>Bacillati</taxon>
        <taxon>Actinomycetota</taxon>
        <taxon>Actinomycetes</taxon>
        <taxon>Frankiales</taxon>
        <taxon>Frankiaceae</taxon>
        <taxon>Parafrankia</taxon>
    </lineage>
</organism>
<dbReference type="InterPro" id="IPR024775">
    <property type="entry name" value="DinB-like"/>
</dbReference>
<keyword evidence="3" id="KW-1185">Reference proteome</keyword>
<dbReference type="InterPro" id="IPR034660">
    <property type="entry name" value="DinB/YfiT-like"/>
</dbReference>
<sequence length="177" mass="19380">MELWGAALYGDPCGDCQFDWRIDMVHAVVLVAASPAEVDRRSRDAVGDERLSAEAWSVAEYVSHMADNLRNWAERVQGARLAGVTDIAGYDPDELARARRYDSVPLAAARWALGISAPAWVDVMRAALAEGVVVRHATRGEQQAADIVRNNAHDVWHHLWDIDRVLGQSAAGVSRPG</sequence>
<dbReference type="AlphaFoldDB" id="A0A0S4QWT6"/>
<name>A0A0S4QWT6_9ACTN</name>
<gene>
    <name evidence="2" type="ORF">Ga0074812_12920</name>
</gene>
<dbReference type="Proteomes" id="UP000198802">
    <property type="component" value="Unassembled WGS sequence"/>
</dbReference>
<dbReference type="Gene3D" id="1.20.120.450">
    <property type="entry name" value="dinb family like domain"/>
    <property type="match status" value="1"/>
</dbReference>
<dbReference type="EMBL" id="FAOZ01000029">
    <property type="protein sequence ID" value="CUU59550.1"/>
    <property type="molecule type" value="Genomic_DNA"/>
</dbReference>
<reference evidence="3" key="1">
    <citation type="submission" date="2015-11" db="EMBL/GenBank/DDBJ databases">
        <authorList>
            <person name="Varghese N."/>
        </authorList>
    </citation>
    <scope>NUCLEOTIDE SEQUENCE [LARGE SCALE GENOMIC DNA]</scope>
    <source>
        <strain evidence="3">DSM 45899</strain>
    </source>
</reference>
<evidence type="ECO:0000259" key="1">
    <source>
        <dbReference type="Pfam" id="PF12867"/>
    </source>
</evidence>
<protein>
    <recommendedName>
        <fullName evidence="1">DinB-like domain-containing protein</fullName>
    </recommendedName>
</protein>